<keyword evidence="1" id="KW-0732">Signal</keyword>
<dbReference type="SUPFAM" id="SSF48695">
    <property type="entry name" value="Multiheme cytochromes"/>
    <property type="match status" value="1"/>
</dbReference>
<protein>
    <recommendedName>
        <fullName evidence="3">Hdr-like menaquinol oxidoreductase cytochrome c subunit</fullName>
    </recommendedName>
</protein>
<dbReference type="Proteomes" id="UP000886339">
    <property type="component" value="Unassembled WGS sequence"/>
</dbReference>
<feature type="chain" id="PRO_5032421079" description="Hdr-like menaquinol oxidoreductase cytochrome c subunit" evidence="1">
    <location>
        <begin position="25"/>
        <end position="126"/>
    </location>
</feature>
<dbReference type="EMBL" id="DRLF01000453">
    <property type="protein sequence ID" value="HEC07792.1"/>
    <property type="molecule type" value="Genomic_DNA"/>
</dbReference>
<evidence type="ECO:0008006" key="3">
    <source>
        <dbReference type="Google" id="ProtNLM"/>
    </source>
</evidence>
<dbReference type="InterPro" id="IPR036280">
    <property type="entry name" value="Multihaem_cyt_sf"/>
</dbReference>
<reference evidence="2" key="1">
    <citation type="journal article" date="2020" name="mSystems">
        <title>Genome- and Community-Level Interaction Insights into Carbon Utilization and Element Cycling Functions of Hydrothermarchaeota in Hydrothermal Sediment.</title>
        <authorList>
            <person name="Zhou Z."/>
            <person name="Liu Y."/>
            <person name="Xu W."/>
            <person name="Pan J."/>
            <person name="Luo Z.H."/>
            <person name="Li M."/>
        </authorList>
    </citation>
    <scope>NUCLEOTIDE SEQUENCE [LARGE SCALE GENOMIC DNA]</scope>
    <source>
        <strain evidence="2">HyVt-458</strain>
    </source>
</reference>
<dbReference type="AlphaFoldDB" id="A0A831RXB3"/>
<organism evidence="2">
    <name type="scientific">Thiolapillus brandeum</name>
    <dbReference type="NCBI Taxonomy" id="1076588"/>
    <lineage>
        <taxon>Bacteria</taxon>
        <taxon>Pseudomonadati</taxon>
        <taxon>Pseudomonadota</taxon>
        <taxon>Gammaproteobacteria</taxon>
        <taxon>Chromatiales</taxon>
        <taxon>Sedimenticolaceae</taxon>
        <taxon>Thiolapillus</taxon>
    </lineage>
</organism>
<feature type="signal peptide" evidence="1">
    <location>
        <begin position="1"/>
        <end position="24"/>
    </location>
</feature>
<proteinExistence type="predicted"/>
<gene>
    <name evidence="2" type="ORF">ENJ12_13130</name>
</gene>
<name>A0A831RXB3_9GAMM</name>
<sequence length="126" mass="13666">MTRKSVIMFLAASIAGLFISLVSAQAGEAVEGTAKADKLEQCVEPTPVMRRNHFEFIQHQRDLTVHEGIRGSKYSLAGCVDCHARKDAAGKAVPVNAEGQFCDGCHDYAAVSLKCFECHRTVPGEK</sequence>
<evidence type="ECO:0000313" key="2">
    <source>
        <dbReference type="EMBL" id="HEC07792.1"/>
    </source>
</evidence>
<comment type="caution">
    <text evidence="2">The sequence shown here is derived from an EMBL/GenBank/DDBJ whole genome shotgun (WGS) entry which is preliminary data.</text>
</comment>
<evidence type="ECO:0000256" key="1">
    <source>
        <dbReference type="SAM" id="SignalP"/>
    </source>
</evidence>
<accession>A0A831RXB3</accession>
<dbReference type="Gene3D" id="3.90.10.10">
    <property type="entry name" value="Cytochrome C3"/>
    <property type="match status" value="1"/>
</dbReference>